<proteinExistence type="inferred from homology"/>
<dbReference type="InterPro" id="IPR016163">
    <property type="entry name" value="Ald_DH_C"/>
</dbReference>
<dbReference type="Pfam" id="PF00171">
    <property type="entry name" value="Aldedh"/>
    <property type="match status" value="1"/>
</dbReference>
<dbReference type="Gene3D" id="3.40.309.10">
    <property type="entry name" value="Aldehyde Dehydrogenase, Chain A, domain 2"/>
    <property type="match status" value="1"/>
</dbReference>
<dbReference type="SUPFAM" id="SSF53720">
    <property type="entry name" value="ALDH-like"/>
    <property type="match status" value="1"/>
</dbReference>
<protein>
    <recommendedName>
        <fullName evidence="3">Aldehyde dehydrogenase domain-containing protein</fullName>
    </recommendedName>
</protein>
<reference evidence="4" key="1">
    <citation type="journal article" date="2010" name="Nature">
        <title>The Dynamic genome of Hydra.</title>
        <authorList>
            <person name="Chapman J.A."/>
            <person name="Kirkness E.F."/>
            <person name="Simakov O."/>
            <person name="Hampson S.E."/>
            <person name="Mitros T."/>
            <person name="Weinmaier T."/>
            <person name="Rattei T."/>
            <person name="Balasubramanian P.G."/>
            <person name="Borman J."/>
            <person name="Busam D."/>
            <person name="Disbennett K."/>
            <person name="Pfannkoch C."/>
            <person name="Sumin N."/>
            <person name="Sutton G."/>
            <person name="Viswanathan L."/>
            <person name="Walenz B."/>
            <person name="Goodstein D.M."/>
            <person name="Hellsten U."/>
            <person name="Kawashima T."/>
            <person name="Prochnik S.E."/>
            <person name="Putnam N.H."/>
            <person name="Shu S."/>
            <person name="Blumberg B."/>
            <person name="Dana C.E."/>
            <person name="Gee L."/>
            <person name="Kibler D.F."/>
            <person name="Law L."/>
            <person name="Lindgens D."/>
            <person name="Martinez D.E."/>
            <person name="Peng J."/>
            <person name="Wigge P.A."/>
            <person name="Bertulat B."/>
            <person name="Guder C."/>
            <person name="Nakamura Y."/>
            <person name="Ozbek S."/>
            <person name="Watanabe H."/>
            <person name="Khalturin K."/>
            <person name="Hemmrich G."/>
            <person name="Franke A."/>
            <person name="Augustin R."/>
            <person name="Fraune S."/>
            <person name="Hayakawa E."/>
            <person name="Hayakawa S."/>
            <person name="Hirose M."/>
            <person name="Hwang J."/>
            <person name="Ikeo K."/>
            <person name="Nishimiya-Fujisawa C."/>
            <person name="Ogura A."/>
            <person name="Takahashi T."/>
            <person name="Steinmetz P.R."/>
            <person name="Zhang X."/>
            <person name="Aufschnaiter R."/>
            <person name="Eder M.K."/>
            <person name="Gorny A.K."/>
            <person name="Salvenmoser W."/>
            <person name="Heimberg A.M."/>
            <person name="Wheeler B.M."/>
            <person name="Peterson K.J."/>
            <person name="Boettger A."/>
            <person name="Tischler P."/>
            <person name="Wolf A."/>
            <person name="Gojobori T."/>
            <person name="Remington K.A."/>
            <person name="Strausberg R.L."/>
            <person name="Venter J."/>
            <person name="Technau U."/>
            <person name="Hobmayer B."/>
            <person name="Bosch T.C."/>
            <person name="Holstein T.W."/>
            <person name="Fujisawa T."/>
            <person name="Bode H.R."/>
            <person name="David C.N."/>
            <person name="Rokhsar D.S."/>
            <person name="Steele R.E."/>
        </authorList>
    </citation>
    <scope>NUCLEOTIDE SEQUENCE</scope>
</reference>
<dbReference type="InterPro" id="IPR016161">
    <property type="entry name" value="Ald_DH/histidinol_DH"/>
</dbReference>
<dbReference type="PANTHER" id="PTHR42986:SF1">
    <property type="entry name" value="BENZALDEHYDE DEHYDROGENASE YFMT"/>
    <property type="match status" value="1"/>
</dbReference>
<dbReference type="GO" id="GO:0016620">
    <property type="term" value="F:oxidoreductase activity, acting on the aldehyde or oxo group of donors, NAD or NADP as acceptor"/>
    <property type="evidence" value="ECO:0007669"/>
    <property type="project" value="InterPro"/>
</dbReference>
<dbReference type="AlphaFoldDB" id="C9YE94"/>
<comment type="similarity">
    <text evidence="1">Belongs to the aldehyde dehydrogenase family.</text>
</comment>
<name>C9YE94_CURXX</name>
<feature type="domain" description="Aldehyde dehydrogenase" evidence="3">
    <location>
        <begin position="4"/>
        <end position="97"/>
    </location>
</feature>
<keyword evidence="4" id="KW-0560">Oxidoreductase</keyword>
<dbReference type="EMBL" id="FN543107">
    <property type="protein sequence ID" value="CBA31814.1"/>
    <property type="molecule type" value="Genomic_DNA"/>
</dbReference>
<dbReference type="PANTHER" id="PTHR42986">
    <property type="entry name" value="BENZALDEHYDE DEHYDROGENASE YFMT"/>
    <property type="match status" value="1"/>
</dbReference>
<evidence type="ECO:0000256" key="1">
    <source>
        <dbReference type="ARBA" id="ARBA00009986"/>
    </source>
</evidence>
<gene>
    <name evidence="4" type="ORF">Csp_D29000</name>
</gene>
<evidence type="ECO:0000259" key="3">
    <source>
        <dbReference type="Pfam" id="PF00171"/>
    </source>
</evidence>
<accession>C9YE94</accession>
<keyword evidence="2" id="KW-0520">NAD</keyword>
<sequence length="108" mass="11252">MTSPFGPLVNLVTFNSDEEAIALANTSQGGLSAAVISRDVGRAMAIGERINAGMVHINDQTVNDDCTNPFGGPGLGGNGSAVGGPADIDEYTRWKWITVKASVPQFPF</sequence>
<dbReference type="InterPro" id="IPR015590">
    <property type="entry name" value="Aldehyde_DH_dom"/>
</dbReference>
<organism evidence="4">
    <name type="scientific">Curvibacter symbiont subsp. Hydra magnipapillata</name>
    <dbReference type="NCBI Taxonomy" id="667019"/>
    <lineage>
        <taxon>Bacteria</taxon>
        <taxon>Pseudomonadati</taxon>
        <taxon>Pseudomonadota</taxon>
        <taxon>Betaproteobacteria</taxon>
        <taxon>Burkholderiales</taxon>
        <taxon>Comamonadaceae</taxon>
        <taxon>Curvibacter</taxon>
    </lineage>
</organism>
<evidence type="ECO:0000256" key="2">
    <source>
        <dbReference type="ARBA" id="ARBA00023027"/>
    </source>
</evidence>
<evidence type="ECO:0000313" key="4">
    <source>
        <dbReference type="EMBL" id="CBA31814.1"/>
    </source>
</evidence>